<protein>
    <submittedName>
        <fullName evidence="1">ABC1-domain-containing protein</fullName>
    </submittedName>
</protein>
<sequence length="608" mass="68198">MYRIFLRGARPDTLFKSSARYFSSTVPPLTLERPSRLTKYARRAAYISLGFGAGYVADRELYASTITRNTRTFWTCAMIALDYKLNFTPEKSESISSLHERVGERLLNLFSSNGGLYIKFGQAIGANAALLPPPIQAKFSRLFDDAPQVPYSVIARTFEAEFGRPPSGPNGIFAEFEETAVASASIAQVHRARLKREDGTPGEVVAVKVQKPAVAKQMEPDLAAFGLVMKLYEYFFDLPAYFVVDFISDHMRQELDFQNEARNGARTAEFVSQDPTLADRVYIPKTYPEFTTKRVLTAEWIDGVRMSDRASIQRLMGDVQALPTSMQPLGKPLSGDLSSAGPLKGGVRWIMQTMVDLFGAQIFRWGWVHCDPHPGNIFIRPHPGRPGQPQLVLLDHGLYVRLNPEFQRQYAQLWKGLLAVDLGTVEKVVGEWGIGAPDLFARATLMRPMAFGKKKKKEDGVIKKKMTQYEASVAMKERLKSFLLDTDKMPKELIFIGRNMRISIVQGNNQMFGSPVNRIKITGYAAADALPRAPQLSARQRAWEYLHQGVFYTVMFSTDVAFWASHARKWVTGARGGNEGFEDELEKQIVELAKTQYGVEIDPASFNA</sequence>
<proteinExistence type="predicted"/>
<comment type="caution">
    <text evidence="1">The sequence shown here is derived from an EMBL/GenBank/DDBJ whole genome shotgun (WGS) entry which is preliminary data.</text>
</comment>
<dbReference type="EMBL" id="MU277218">
    <property type="protein sequence ID" value="KAI0060516.1"/>
    <property type="molecule type" value="Genomic_DNA"/>
</dbReference>
<name>A0ACB8SXU4_9AGAM</name>
<dbReference type="Proteomes" id="UP000814140">
    <property type="component" value="Unassembled WGS sequence"/>
</dbReference>
<accession>A0ACB8SXU4</accession>
<evidence type="ECO:0000313" key="2">
    <source>
        <dbReference type="Proteomes" id="UP000814140"/>
    </source>
</evidence>
<reference evidence="1" key="2">
    <citation type="journal article" date="2022" name="New Phytol.">
        <title>Evolutionary transition to the ectomycorrhizal habit in the genomes of a hyperdiverse lineage of mushroom-forming fungi.</title>
        <authorList>
            <person name="Looney B."/>
            <person name="Miyauchi S."/>
            <person name="Morin E."/>
            <person name="Drula E."/>
            <person name="Courty P.E."/>
            <person name="Kohler A."/>
            <person name="Kuo A."/>
            <person name="LaButti K."/>
            <person name="Pangilinan J."/>
            <person name="Lipzen A."/>
            <person name="Riley R."/>
            <person name="Andreopoulos W."/>
            <person name="He G."/>
            <person name="Johnson J."/>
            <person name="Nolan M."/>
            <person name="Tritt A."/>
            <person name="Barry K.W."/>
            <person name="Grigoriev I.V."/>
            <person name="Nagy L.G."/>
            <person name="Hibbett D."/>
            <person name="Henrissat B."/>
            <person name="Matheny P.B."/>
            <person name="Labbe J."/>
            <person name="Martin F.M."/>
        </authorList>
    </citation>
    <scope>NUCLEOTIDE SEQUENCE</scope>
    <source>
        <strain evidence="1">HHB10654</strain>
    </source>
</reference>
<evidence type="ECO:0000313" key="1">
    <source>
        <dbReference type="EMBL" id="KAI0060516.1"/>
    </source>
</evidence>
<gene>
    <name evidence="1" type="ORF">BV25DRAFT_1839577</name>
</gene>
<organism evidence="1 2">
    <name type="scientific">Artomyces pyxidatus</name>
    <dbReference type="NCBI Taxonomy" id="48021"/>
    <lineage>
        <taxon>Eukaryota</taxon>
        <taxon>Fungi</taxon>
        <taxon>Dikarya</taxon>
        <taxon>Basidiomycota</taxon>
        <taxon>Agaricomycotina</taxon>
        <taxon>Agaricomycetes</taxon>
        <taxon>Russulales</taxon>
        <taxon>Auriscalpiaceae</taxon>
        <taxon>Artomyces</taxon>
    </lineage>
</organism>
<keyword evidence="2" id="KW-1185">Reference proteome</keyword>
<reference evidence="1" key="1">
    <citation type="submission" date="2021-03" db="EMBL/GenBank/DDBJ databases">
        <authorList>
            <consortium name="DOE Joint Genome Institute"/>
            <person name="Ahrendt S."/>
            <person name="Looney B.P."/>
            <person name="Miyauchi S."/>
            <person name="Morin E."/>
            <person name="Drula E."/>
            <person name="Courty P.E."/>
            <person name="Chicoki N."/>
            <person name="Fauchery L."/>
            <person name="Kohler A."/>
            <person name="Kuo A."/>
            <person name="Labutti K."/>
            <person name="Pangilinan J."/>
            <person name="Lipzen A."/>
            <person name="Riley R."/>
            <person name="Andreopoulos W."/>
            <person name="He G."/>
            <person name="Johnson J."/>
            <person name="Barry K.W."/>
            <person name="Grigoriev I.V."/>
            <person name="Nagy L."/>
            <person name="Hibbett D."/>
            <person name="Henrissat B."/>
            <person name="Matheny P.B."/>
            <person name="Labbe J."/>
            <person name="Martin F."/>
        </authorList>
    </citation>
    <scope>NUCLEOTIDE SEQUENCE</scope>
    <source>
        <strain evidence="1">HHB10654</strain>
    </source>
</reference>